<accession>A0A926DK27</accession>
<dbReference type="Gene3D" id="1.10.10.60">
    <property type="entry name" value="Homeodomain-like"/>
    <property type="match status" value="2"/>
</dbReference>
<dbReference type="Proteomes" id="UP000611762">
    <property type="component" value="Unassembled WGS sequence"/>
</dbReference>
<name>A0A926DK27_9FIRM</name>
<dbReference type="PANTHER" id="PTHR43280:SF28">
    <property type="entry name" value="HTH-TYPE TRANSCRIPTIONAL ACTIVATOR RHAS"/>
    <property type="match status" value="1"/>
</dbReference>
<dbReference type="SMART" id="SM00342">
    <property type="entry name" value="HTH_ARAC"/>
    <property type="match status" value="1"/>
</dbReference>
<sequence length="289" mass="33492">MRNFQSDHEFYILRSEKDGLKCEYMLQRGFSEGVAHSRIYHSHSVFEIFFVVSGLVRLFIQEHDVTLLPGDILIIPPNCVHFVFADTSSLKRSFRFLFSAAEENCAAGSLFSEFSSFFSSIKDYYIVNAPDIYHSYIEPAIRNFHNGLPDDTVEPLLLLALTHIARQNHVNKTDGTKNWSDSHSIIIIEEFLNSNYHAPLKLCDIAALLHLSCRQTERVIKKLFHTTFCGLVTQKRLTIAKYMLKETDIPIYKISEMVGFSNQSYFFRKFRASEHDTPNNYRRTKKAVR</sequence>
<dbReference type="SUPFAM" id="SSF51215">
    <property type="entry name" value="Regulatory protein AraC"/>
    <property type="match status" value="1"/>
</dbReference>
<dbReference type="EMBL" id="JACRSU010000001">
    <property type="protein sequence ID" value="MBC8539503.1"/>
    <property type="molecule type" value="Genomic_DNA"/>
</dbReference>
<evidence type="ECO:0000313" key="6">
    <source>
        <dbReference type="Proteomes" id="UP000611762"/>
    </source>
</evidence>
<organism evidence="5 6">
    <name type="scientific">Congzhengia minquanensis</name>
    <dbReference type="NCBI Taxonomy" id="2763657"/>
    <lineage>
        <taxon>Bacteria</taxon>
        <taxon>Bacillati</taxon>
        <taxon>Bacillota</taxon>
        <taxon>Clostridia</taxon>
        <taxon>Eubacteriales</taxon>
        <taxon>Oscillospiraceae</taxon>
        <taxon>Congzhengia</taxon>
    </lineage>
</organism>
<evidence type="ECO:0000256" key="1">
    <source>
        <dbReference type="ARBA" id="ARBA00023015"/>
    </source>
</evidence>
<dbReference type="RefSeq" id="WP_249310646.1">
    <property type="nucleotide sequence ID" value="NZ_JACRSU010000001.1"/>
</dbReference>
<dbReference type="Pfam" id="PF12833">
    <property type="entry name" value="HTH_18"/>
    <property type="match status" value="1"/>
</dbReference>
<dbReference type="InterPro" id="IPR003313">
    <property type="entry name" value="AraC-bd"/>
</dbReference>
<dbReference type="SUPFAM" id="SSF46689">
    <property type="entry name" value="Homeodomain-like"/>
    <property type="match status" value="1"/>
</dbReference>
<keyword evidence="3" id="KW-0804">Transcription</keyword>
<dbReference type="Gene3D" id="2.60.120.10">
    <property type="entry name" value="Jelly Rolls"/>
    <property type="match status" value="1"/>
</dbReference>
<keyword evidence="6" id="KW-1185">Reference proteome</keyword>
<dbReference type="GO" id="GO:0003700">
    <property type="term" value="F:DNA-binding transcription factor activity"/>
    <property type="evidence" value="ECO:0007669"/>
    <property type="project" value="InterPro"/>
</dbReference>
<comment type="caution">
    <text evidence="5">The sequence shown here is derived from an EMBL/GenBank/DDBJ whole genome shotgun (WGS) entry which is preliminary data.</text>
</comment>
<dbReference type="PANTHER" id="PTHR43280">
    <property type="entry name" value="ARAC-FAMILY TRANSCRIPTIONAL REGULATOR"/>
    <property type="match status" value="1"/>
</dbReference>
<dbReference type="PROSITE" id="PS01124">
    <property type="entry name" value="HTH_ARAC_FAMILY_2"/>
    <property type="match status" value="1"/>
</dbReference>
<evidence type="ECO:0000313" key="5">
    <source>
        <dbReference type="EMBL" id="MBC8539503.1"/>
    </source>
</evidence>
<evidence type="ECO:0000256" key="3">
    <source>
        <dbReference type="ARBA" id="ARBA00023163"/>
    </source>
</evidence>
<dbReference type="InterPro" id="IPR018060">
    <property type="entry name" value="HTH_AraC"/>
</dbReference>
<dbReference type="GO" id="GO:0043565">
    <property type="term" value="F:sequence-specific DNA binding"/>
    <property type="evidence" value="ECO:0007669"/>
    <property type="project" value="InterPro"/>
</dbReference>
<dbReference type="InterPro" id="IPR037923">
    <property type="entry name" value="HTH-like"/>
</dbReference>
<keyword evidence="1" id="KW-0805">Transcription regulation</keyword>
<evidence type="ECO:0000259" key="4">
    <source>
        <dbReference type="PROSITE" id="PS01124"/>
    </source>
</evidence>
<proteinExistence type="predicted"/>
<dbReference type="InterPro" id="IPR014710">
    <property type="entry name" value="RmlC-like_jellyroll"/>
</dbReference>
<dbReference type="AlphaFoldDB" id="A0A926DK27"/>
<keyword evidence="2" id="KW-0238">DNA-binding</keyword>
<dbReference type="Pfam" id="PF02311">
    <property type="entry name" value="AraC_binding"/>
    <property type="match status" value="1"/>
</dbReference>
<dbReference type="InterPro" id="IPR009057">
    <property type="entry name" value="Homeodomain-like_sf"/>
</dbReference>
<evidence type="ECO:0000256" key="2">
    <source>
        <dbReference type="ARBA" id="ARBA00023125"/>
    </source>
</evidence>
<protein>
    <submittedName>
        <fullName evidence="5">Helix-turn-helix transcriptional regulator</fullName>
    </submittedName>
</protein>
<gene>
    <name evidence="5" type="ORF">H8698_00750</name>
</gene>
<reference evidence="5" key="1">
    <citation type="submission" date="2020-08" db="EMBL/GenBank/DDBJ databases">
        <title>Genome public.</title>
        <authorList>
            <person name="Liu C."/>
            <person name="Sun Q."/>
        </authorList>
    </citation>
    <scope>NUCLEOTIDE SEQUENCE</scope>
    <source>
        <strain evidence="5">H8</strain>
    </source>
</reference>
<feature type="domain" description="HTH araC/xylS-type" evidence="4">
    <location>
        <begin position="186"/>
        <end position="284"/>
    </location>
</feature>